<dbReference type="InterPro" id="IPR045114">
    <property type="entry name" value="Csn12-like"/>
</dbReference>
<dbReference type="VEuPathDB" id="FungiDB:MAPG_07130"/>
<dbReference type="FunFam" id="1.10.10.10:FF:000366">
    <property type="entry name" value="COP9 signalosome complex subunit"/>
    <property type="match status" value="1"/>
</dbReference>
<reference evidence="4" key="3">
    <citation type="submission" date="2011-03" db="EMBL/GenBank/DDBJ databases">
        <title>Annotation of Magnaporthe poae ATCC 64411.</title>
        <authorList>
            <person name="Ma L.-J."/>
            <person name="Dead R."/>
            <person name="Young S.K."/>
            <person name="Zeng Q."/>
            <person name="Gargeya S."/>
            <person name="Fitzgerald M."/>
            <person name="Haas B."/>
            <person name="Abouelleil A."/>
            <person name="Alvarado L."/>
            <person name="Arachchi H.M."/>
            <person name="Berlin A."/>
            <person name="Brown A."/>
            <person name="Chapman S.B."/>
            <person name="Chen Z."/>
            <person name="Dunbar C."/>
            <person name="Freedman E."/>
            <person name="Gearin G."/>
            <person name="Gellesch M."/>
            <person name="Goldberg J."/>
            <person name="Griggs A."/>
            <person name="Gujja S."/>
            <person name="Heiman D."/>
            <person name="Howarth C."/>
            <person name="Larson L."/>
            <person name="Lui A."/>
            <person name="MacDonald P.J.P."/>
            <person name="Mehta T."/>
            <person name="Montmayeur A."/>
            <person name="Murphy C."/>
            <person name="Neiman D."/>
            <person name="Pearson M."/>
            <person name="Priest M."/>
            <person name="Roberts A."/>
            <person name="Saif S."/>
            <person name="Shea T."/>
            <person name="Shenoy N."/>
            <person name="Sisk P."/>
            <person name="Stolte C."/>
            <person name="Sykes S."/>
            <person name="Yandava C."/>
            <person name="Wortman J."/>
            <person name="Nusbaum C."/>
            <person name="Birren B."/>
        </authorList>
    </citation>
    <scope>NUCLEOTIDE SEQUENCE</scope>
    <source>
        <strain evidence="4">ATCC 64411</strain>
    </source>
</reference>
<dbReference type="EMBL" id="ADBL01001724">
    <property type="status" value="NOT_ANNOTATED_CDS"/>
    <property type="molecule type" value="Genomic_DNA"/>
</dbReference>
<reference evidence="5" key="4">
    <citation type="journal article" date="2015" name="G3 (Bethesda)">
        <title>Genome sequences of three phytopathogenic species of the Magnaporthaceae family of fungi.</title>
        <authorList>
            <person name="Okagaki L.H."/>
            <person name="Nunes C.C."/>
            <person name="Sailsbery J."/>
            <person name="Clay B."/>
            <person name="Brown D."/>
            <person name="John T."/>
            <person name="Oh Y."/>
            <person name="Young N."/>
            <person name="Fitzgerald M."/>
            <person name="Haas B.J."/>
            <person name="Zeng Q."/>
            <person name="Young S."/>
            <person name="Adiconis X."/>
            <person name="Fan L."/>
            <person name="Levin J.Z."/>
            <person name="Mitchell T.K."/>
            <person name="Okubara P.A."/>
            <person name="Farman M.L."/>
            <person name="Kohn L.M."/>
            <person name="Birren B."/>
            <person name="Ma L.-J."/>
            <person name="Dean R.A."/>
        </authorList>
    </citation>
    <scope>NUCLEOTIDE SEQUENCE</scope>
    <source>
        <strain evidence="5">ATCC 64411 / 73-15</strain>
    </source>
</reference>
<dbReference type="OMA" id="INRMFTL"/>
<name>A0A0C4E3V5_MAGP6</name>
<organism evidence="5 6">
    <name type="scientific">Magnaporthiopsis poae (strain ATCC 64411 / 73-15)</name>
    <name type="common">Kentucky bluegrass fungus</name>
    <name type="synonym">Magnaporthe poae</name>
    <dbReference type="NCBI Taxonomy" id="644358"/>
    <lineage>
        <taxon>Eukaryota</taxon>
        <taxon>Fungi</taxon>
        <taxon>Dikarya</taxon>
        <taxon>Ascomycota</taxon>
        <taxon>Pezizomycotina</taxon>
        <taxon>Sordariomycetes</taxon>
        <taxon>Sordariomycetidae</taxon>
        <taxon>Magnaporthales</taxon>
        <taxon>Magnaporthaceae</taxon>
        <taxon>Magnaporthiopsis</taxon>
    </lineage>
</organism>
<dbReference type="GO" id="GO:0003690">
    <property type="term" value="F:double-stranded DNA binding"/>
    <property type="evidence" value="ECO:0007669"/>
    <property type="project" value="InterPro"/>
</dbReference>
<dbReference type="AlphaFoldDB" id="A0A0C4E3V5"/>
<protein>
    <recommendedName>
        <fullName evidence="2">Protein CSN12 homolog</fullName>
    </recommendedName>
</protein>
<evidence type="ECO:0000256" key="1">
    <source>
        <dbReference type="ARBA" id="ARBA00025771"/>
    </source>
</evidence>
<dbReference type="EnsemblFungi" id="MAPG_07130T0">
    <property type="protein sequence ID" value="MAPG_07130T0"/>
    <property type="gene ID" value="MAPG_07130"/>
</dbReference>
<evidence type="ECO:0000313" key="6">
    <source>
        <dbReference type="Proteomes" id="UP000011715"/>
    </source>
</evidence>
<dbReference type="Proteomes" id="UP000011715">
    <property type="component" value="Unassembled WGS sequence"/>
</dbReference>
<evidence type="ECO:0000313" key="5">
    <source>
        <dbReference type="EnsemblFungi" id="MAPG_07130T0"/>
    </source>
</evidence>
<dbReference type="PANTHER" id="PTHR12732:SF0">
    <property type="entry name" value="PCI DOMAIN-CONTAINING PROTEIN 2"/>
    <property type="match status" value="1"/>
</dbReference>
<proteinExistence type="inferred from homology"/>
<dbReference type="eggNOG" id="KOG2688">
    <property type="taxonomic scope" value="Eukaryota"/>
</dbReference>
<feature type="domain" description="PCI" evidence="3">
    <location>
        <begin position="251"/>
        <end position="448"/>
    </location>
</feature>
<dbReference type="SMART" id="SM00753">
    <property type="entry name" value="PAM"/>
    <property type="match status" value="1"/>
</dbReference>
<dbReference type="InterPro" id="IPR036388">
    <property type="entry name" value="WH-like_DNA-bd_sf"/>
</dbReference>
<dbReference type="PANTHER" id="PTHR12732">
    <property type="entry name" value="UNCHARACTERIZED PROTEASOME COMPONENT REGION PCI-CONTAINING"/>
    <property type="match status" value="1"/>
</dbReference>
<accession>A0A0C4E3V5</accession>
<dbReference type="InterPro" id="IPR000717">
    <property type="entry name" value="PCI_dom"/>
</dbReference>
<dbReference type="PROSITE" id="PS50250">
    <property type="entry name" value="PCI"/>
    <property type="match status" value="1"/>
</dbReference>
<dbReference type="STRING" id="644358.A0A0C4E3V5"/>
<reference evidence="4" key="1">
    <citation type="submission" date="2010-05" db="EMBL/GenBank/DDBJ databases">
        <title>The Genome Sequence of Magnaporthe poae strain ATCC 64411.</title>
        <authorList>
            <consortium name="The Broad Institute Genome Sequencing Platform"/>
            <consortium name="Broad Institute Genome Sequencing Center for Infectious Disease"/>
            <person name="Ma L.-J."/>
            <person name="Dead R."/>
            <person name="Young S."/>
            <person name="Zeng Q."/>
            <person name="Koehrsen M."/>
            <person name="Alvarado L."/>
            <person name="Berlin A."/>
            <person name="Chapman S.B."/>
            <person name="Chen Z."/>
            <person name="Freedman E."/>
            <person name="Gellesch M."/>
            <person name="Goldberg J."/>
            <person name="Griggs A."/>
            <person name="Gujja S."/>
            <person name="Heilman E.R."/>
            <person name="Heiman D."/>
            <person name="Hepburn T."/>
            <person name="Howarth C."/>
            <person name="Jen D."/>
            <person name="Larson L."/>
            <person name="Mehta T."/>
            <person name="Neiman D."/>
            <person name="Pearson M."/>
            <person name="Roberts A."/>
            <person name="Saif S."/>
            <person name="Shea T."/>
            <person name="Shenoy N."/>
            <person name="Sisk P."/>
            <person name="Stolte C."/>
            <person name="Sykes S."/>
            <person name="Walk T."/>
            <person name="White J."/>
            <person name="Yandava C."/>
            <person name="Haas B."/>
            <person name="Nusbaum C."/>
            <person name="Birren B."/>
        </authorList>
    </citation>
    <scope>NUCLEOTIDE SEQUENCE</scope>
    <source>
        <strain evidence="4">ATCC 64411</strain>
    </source>
</reference>
<gene>
    <name evidence="4" type="ORF">MAPG_07130</name>
</gene>
<dbReference type="Pfam" id="PF01399">
    <property type="entry name" value="PCI"/>
    <property type="match status" value="1"/>
</dbReference>
<keyword evidence="6" id="KW-1185">Reference proteome</keyword>
<dbReference type="OrthoDB" id="10252687at2759"/>
<evidence type="ECO:0000313" key="4">
    <source>
        <dbReference type="EMBL" id="KLU88143.1"/>
    </source>
</evidence>
<comment type="similarity">
    <text evidence="1">Belongs to the CSN12 family.</text>
</comment>
<evidence type="ECO:0000256" key="2">
    <source>
        <dbReference type="ARBA" id="ARBA00073854"/>
    </source>
</evidence>
<evidence type="ECO:0000259" key="3">
    <source>
        <dbReference type="PROSITE" id="PS50250"/>
    </source>
</evidence>
<sequence>MDQLLDRFAEAVRSGNGPLLATTLSPADSADGLQKLQAIWNSASPQDVKGVIRNRIRKKVGSHLSNDEAQGWTEVFTAFWKAIGEILSINGLSGAQSKPSWLAVYEAWKELTSMIIRGYTNHSFLAWTIPCLYVAGRHLRLFAIKADEERSRTSSDANNTTFEDDFETESDKNKQLEDCARQLNRIFTLCLSDRAPLEDSRKWGIYYIINLLFKTYFKLNSASLSRNILKALNAYKGDMPALVQFPKSQQVTFRYYEGVLSFLDENYVEAETHLEQAYSLCHKDALKNKQLILTYLIPCRLLTSHTLPSPALLEPYPRLQELFLPLSRCIKKGELHAFDLALQAGEETFVKRRIYLTLERGRDVALRNLLRNVFLAGGFEESKDPNAAPIRRTRVPVAEFSAAISLNSKQPLDSDEVECLLANMIYKNLMKGYIHRERGIAVLSKTGAFPGTGV</sequence>
<dbReference type="EMBL" id="GL876971">
    <property type="protein sequence ID" value="KLU88143.1"/>
    <property type="molecule type" value="Genomic_DNA"/>
</dbReference>
<dbReference type="GO" id="GO:0003723">
    <property type="term" value="F:RNA binding"/>
    <property type="evidence" value="ECO:0007669"/>
    <property type="project" value="InterPro"/>
</dbReference>
<dbReference type="Gene3D" id="1.10.10.10">
    <property type="entry name" value="Winged helix-like DNA-binding domain superfamily/Winged helix DNA-binding domain"/>
    <property type="match status" value="1"/>
</dbReference>
<reference evidence="6" key="2">
    <citation type="submission" date="2010-05" db="EMBL/GenBank/DDBJ databases">
        <title>The genome sequence of Magnaporthe poae strain ATCC 64411.</title>
        <authorList>
            <person name="Ma L.-J."/>
            <person name="Dead R."/>
            <person name="Young S."/>
            <person name="Zeng Q."/>
            <person name="Koehrsen M."/>
            <person name="Alvarado L."/>
            <person name="Berlin A."/>
            <person name="Chapman S.B."/>
            <person name="Chen Z."/>
            <person name="Freedman E."/>
            <person name="Gellesch M."/>
            <person name="Goldberg J."/>
            <person name="Griggs A."/>
            <person name="Gujja S."/>
            <person name="Heilman E.R."/>
            <person name="Heiman D."/>
            <person name="Hepburn T."/>
            <person name="Howarth C."/>
            <person name="Jen D."/>
            <person name="Larson L."/>
            <person name="Mehta T."/>
            <person name="Neiman D."/>
            <person name="Pearson M."/>
            <person name="Roberts A."/>
            <person name="Saif S."/>
            <person name="Shea T."/>
            <person name="Shenoy N."/>
            <person name="Sisk P."/>
            <person name="Stolte C."/>
            <person name="Sykes S."/>
            <person name="Walk T."/>
            <person name="White J."/>
            <person name="Yandava C."/>
            <person name="Haas B."/>
            <person name="Nusbaum C."/>
            <person name="Birren B."/>
        </authorList>
    </citation>
    <scope>NUCLEOTIDE SEQUENCE [LARGE SCALE GENOMIC DNA]</scope>
    <source>
        <strain evidence="6">ATCC 64411 / 73-15</strain>
    </source>
</reference>
<reference evidence="5" key="5">
    <citation type="submission" date="2015-06" db="UniProtKB">
        <authorList>
            <consortium name="EnsemblFungi"/>
        </authorList>
    </citation>
    <scope>IDENTIFICATION</scope>
    <source>
        <strain evidence="5">ATCC 64411</strain>
    </source>
</reference>